<reference evidence="10 11" key="1">
    <citation type="submission" date="2019-10" db="EMBL/GenBank/DDBJ databases">
        <title>The Genome Sequence of Clostridium tarantellae Isolated from Fish Brain.</title>
        <authorList>
            <person name="Bano L."/>
            <person name="Kiel M."/>
            <person name="Sales G."/>
            <person name="Doxey A.C."/>
            <person name="Mansfield M.J."/>
            <person name="Schiavone M."/>
            <person name="Rossetto O."/>
            <person name="Pirazzini M."/>
            <person name="Dobrindt U."/>
            <person name="Montecucco C."/>
        </authorList>
    </citation>
    <scope>NUCLEOTIDE SEQUENCE [LARGE SCALE GENOMIC DNA]</scope>
    <source>
        <strain evidence="10 11">DSM 3997</strain>
    </source>
</reference>
<feature type="transmembrane region" description="Helical" evidence="8">
    <location>
        <begin position="220"/>
        <end position="238"/>
    </location>
</feature>
<dbReference type="SUPFAM" id="SSF53850">
    <property type="entry name" value="Periplasmic binding protein-like II"/>
    <property type="match status" value="1"/>
</dbReference>
<evidence type="ECO:0000256" key="6">
    <source>
        <dbReference type="ARBA" id="ARBA00035642"/>
    </source>
</evidence>
<keyword evidence="5 8" id="KW-0472">Membrane</keyword>
<evidence type="ECO:0000256" key="1">
    <source>
        <dbReference type="ARBA" id="ARBA00004141"/>
    </source>
</evidence>
<feature type="domain" description="ABC transmembrane type-1" evidence="9">
    <location>
        <begin position="19"/>
        <end position="198"/>
    </location>
</feature>
<evidence type="ECO:0000256" key="4">
    <source>
        <dbReference type="ARBA" id="ARBA00022989"/>
    </source>
</evidence>
<keyword evidence="3 8" id="KW-0812">Transmembrane</keyword>
<protein>
    <submittedName>
        <fullName evidence="10">ABC transporter permease subunit</fullName>
    </submittedName>
</protein>
<feature type="transmembrane region" description="Helical" evidence="8">
    <location>
        <begin position="20"/>
        <end position="42"/>
    </location>
</feature>
<dbReference type="GO" id="GO:0043190">
    <property type="term" value="C:ATP-binding cassette (ABC) transporter complex"/>
    <property type="evidence" value="ECO:0007669"/>
    <property type="project" value="InterPro"/>
</dbReference>
<evidence type="ECO:0000313" key="10">
    <source>
        <dbReference type="EMBL" id="MPQ44135.1"/>
    </source>
</evidence>
<dbReference type="CDD" id="cd06261">
    <property type="entry name" value="TM_PBP2"/>
    <property type="match status" value="1"/>
</dbReference>
<dbReference type="PANTHER" id="PTHR30177:SF4">
    <property type="entry name" value="OSMOPROTECTANT IMPORT PERMEASE PROTEIN OSMW"/>
    <property type="match status" value="1"/>
</dbReference>
<evidence type="ECO:0000313" key="11">
    <source>
        <dbReference type="Proteomes" id="UP000430345"/>
    </source>
</evidence>
<evidence type="ECO:0000256" key="5">
    <source>
        <dbReference type="ARBA" id="ARBA00023136"/>
    </source>
</evidence>
<keyword evidence="2 8" id="KW-0813">Transport</keyword>
<accession>A0A6I1ML55</accession>
<keyword evidence="11" id="KW-1185">Reference proteome</keyword>
<dbReference type="Gene3D" id="1.10.3720.10">
    <property type="entry name" value="MetI-like"/>
    <property type="match status" value="1"/>
</dbReference>
<dbReference type="Proteomes" id="UP000430345">
    <property type="component" value="Unassembled WGS sequence"/>
</dbReference>
<dbReference type="FunFam" id="1.10.3720.10:FF:000001">
    <property type="entry name" value="Glycine betaine ABC transporter, permease"/>
    <property type="match status" value="1"/>
</dbReference>
<feature type="transmembrane region" description="Helical" evidence="8">
    <location>
        <begin position="180"/>
        <end position="199"/>
    </location>
</feature>
<comment type="similarity">
    <text evidence="7">In the N-terminal section; belongs to the binding-protein-dependent transport system permease family.</text>
</comment>
<dbReference type="SUPFAM" id="SSF161098">
    <property type="entry name" value="MetI-like"/>
    <property type="match status" value="1"/>
</dbReference>
<sequence length="518" mass="57086">MANFIQFIISKHKEILHLLLQHITLTSFSIFLSILIGVPLGILIGKIKPLRKPILAFINLIQAIPSMALLGLLIPFIGIGSIPAIMMVVIYSLLPIVKNTYTGLNNIDANILEAAEAMGLTPLQTLKIIQMPLALPMIMAGIRISAVTSVGLMTLAAFIGAGGLGYLIFSGIQTVNNNMILAGAIPAAILALIVDYIFGKIEVFVSPKGCSSIPNKKKSIVFNILLLVLAGIIIFSVANNFSKGHKKNIVVGSLNFSEQLILGNMISDLIEDHTDLNVDRKLNLSGSSIAFSAINTGEIDMYVEYTGDLLINVLKDPIIHDPKKAYEHIKPEMENKYNLTLLEPLGFNNTYTIATRKDIAEKYNLNTISDLAKISNKLVFSPTMIFVNRPDGLVGLSKVYNLKFQDVKPMDGSLRYSALNNDNSQAIDAFSTEGLLKAFNLKVLKDDKQFFPPYNAFPLIRKETLEKYPELKDTLNLLTNKLNNETMIELNYKVDQLGESPEKVAKDYLMSQKLISSN</sequence>
<dbReference type="PROSITE" id="PS50928">
    <property type="entry name" value="ABC_TM1"/>
    <property type="match status" value="1"/>
</dbReference>
<comment type="similarity">
    <text evidence="6">In the C-terminal section; belongs to the OsmX family.</text>
</comment>
<feature type="transmembrane region" description="Helical" evidence="8">
    <location>
        <begin position="80"/>
        <end position="97"/>
    </location>
</feature>
<dbReference type="AlphaFoldDB" id="A0A6I1ML55"/>
<dbReference type="GO" id="GO:0031460">
    <property type="term" value="P:glycine betaine transport"/>
    <property type="evidence" value="ECO:0007669"/>
    <property type="project" value="TreeGrafter"/>
</dbReference>
<feature type="transmembrane region" description="Helical" evidence="8">
    <location>
        <begin position="146"/>
        <end position="168"/>
    </location>
</feature>
<dbReference type="GO" id="GO:0022857">
    <property type="term" value="F:transmembrane transporter activity"/>
    <property type="evidence" value="ECO:0007669"/>
    <property type="project" value="InterPro"/>
</dbReference>
<dbReference type="PANTHER" id="PTHR30177">
    <property type="entry name" value="GLYCINE BETAINE/L-PROLINE TRANSPORT SYSTEM PERMEASE PROTEIN PROW"/>
    <property type="match status" value="1"/>
</dbReference>
<proteinExistence type="inferred from homology"/>
<name>A0A6I1ML55_9CLOT</name>
<organism evidence="10 11">
    <name type="scientific">Clostridium tarantellae</name>
    <dbReference type="NCBI Taxonomy" id="39493"/>
    <lineage>
        <taxon>Bacteria</taxon>
        <taxon>Bacillati</taxon>
        <taxon>Bacillota</taxon>
        <taxon>Clostridia</taxon>
        <taxon>Eubacteriales</taxon>
        <taxon>Clostridiaceae</taxon>
        <taxon>Clostridium</taxon>
    </lineage>
</organism>
<gene>
    <name evidence="10" type="ORF">GBZ86_10215</name>
</gene>
<dbReference type="Gene3D" id="3.40.190.120">
    <property type="entry name" value="Osmoprotection protein (prox), domain 2"/>
    <property type="match status" value="1"/>
</dbReference>
<dbReference type="InterPro" id="IPR007210">
    <property type="entry name" value="ABC_Gly_betaine_transp_sub-bd"/>
</dbReference>
<dbReference type="Pfam" id="PF00528">
    <property type="entry name" value="BPD_transp_1"/>
    <property type="match status" value="1"/>
</dbReference>
<comment type="similarity">
    <text evidence="8">Belongs to the binding-protein-dependent transport system permease family.</text>
</comment>
<evidence type="ECO:0000256" key="2">
    <source>
        <dbReference type="ARBA" id="ARBA00022448"/>
    </source>
</evidence>
<dbReference type="EMBL" id="WHJC01000158">
    <property type="protein sequence ID" value="MPQ44135.1"/>
    <property type="molecule type" value="Genomic_DNA"/>
</dbReference>
<dbReference type="OrthoDB" id="9801163at2"/>
<dbReference type="Gene3D" id="3.40.190.10">
    <property type="entry name" value="Periplasmic binding protein-like II"/>
    <property type="match status" value="1"/>
</dbReference>
<dbReference type="Pfam" id="PF04069">
    <property type="entry name" value="OpuAC"/>
    <property type="match status" value="1"/>
</dbReference>
<comment type="caution">
    <text evidence="10">The sequence shown here is derived from an EMBL/GenBank/DDBJ whole genome shotgun (WGS) entry which is preliminary data.</text>
</comment>
<evidence type="ECO:0000256" key="7">
    <source>
        <dbReference type="ARBA" id="ARBA00035652"/>
    </source>
</evidence>
<comment type="subcellular location">
    <subcellularLocation>
        <location evidence="8">Cell membrane</location>
        <topology evidence="8">Multi-pass membrane protein</topology>
    </subcellularLocation>
    <subcellularLocation>
        <location evidence="1">Membrane</location>
        <topology evidence="1">Multi-pass membrane protein</topology>
    </subcellularLocation>
</comment>
<keyword evidence="4 8" id="KW-1133">Transmembrane helix</keyword>
<dbReference type="CDD" id="cd13609">
    <property type="entry name" value="PBP2_Opu_like_1"/>
    <property type="match status" value="1"/>
</dbReference>
<evidence type="ECO:0000256" key="8">
    <source>
        <dbReference type="RuleBase" id="RU363032"/>
    </source>
</evidence>
<dbReference type="RefSeq" id="WP_152890344.1">
    <property type="nucleotide sequence ID" value="NZ_WHJC01000158.1"/>
</dbReference>
<dbReference type="InterPro" id="IPR035906">
    <property type="entry name" value="MetI-like_sf"/>
</dbReference>
<dbReference type="InterPro" id="IPR051204">
    <property type="entry name" value="ABC_transp_perm/SBD"/>
</dbReference>
<dbReference type="InterPro" id="IPR000515">
    <property type="entry name" value="MetI-like"/>
</dbReference>
<evidence type="ECO:0000256" key="3">
    <source>
        <dbReference type="ARBA" id="ARBA00022692"/>
    </source>
</evidence>
<evidence type="ECO:0000259" key="9">
    <source>
        <dbReference type="PROSITE" id="PS50928"/>
    </source>
</evidence>